<dbReference type="STRING" id="38654.A0A3Q0HHT6"/>
<feature type="domain" description="Ig-like" evidence="11">
    <location>
        <begin position="30"/>
        <end position="138"/>
    </location>
</feature>
<keyword evidence="12" id="KW-1185">Reference proteome</keyword>
<keyword evidence="5 10" id="KW-0472">Membrane</keyword>
<protein>
    <submittedName>
        <fullName evidence="13">OX-2 membrane glycoprotein-like isoform X1</fullName>
    </submittedName>
</protein>
<dbReference type="InterPro" id="IPR047164">
    <property type="entry name" value="OX2G-like"/>
</dbReference>
<feature type="transmembrane region" description="Helical" evidence="10">
    <location>
        <begin position="239"/>
        <end position="261"/>
    </location>
</feature>
<dbReference type="InParanoid" id="A0A3Q0HHT6"/>
<dbReference type="InterPro" id="IPR007110">
    <property type="entry name" value="Ig-like_dom"/>
</dbReference>
<dbReference type="Pfam" id="PF07686">
    <property type="entry name" value="V-set"/>
    <property type="match status" value="1"/>
</dbReference>
<dbReference type="Proteomes" id="UP000189705">
    <property type="component" value="Unplaced"/>
</dbReference>
<dbReference type="AlphaFoldDB" id="A0A3Q0HHT6"/>
<dbReference type="SMART" id="SM00406">
    <property type="entry name" value="IGv"/>
    <property type="match status" value="1"/>
</dbReference>
<dbReference type="InterPro" id="IPR003599">
    <property type="entry name" value="Ig_sub"/>
</dbReference>
<evidence type="ECO:0000256" key="9">
    <source>
        <dbReference type="SAM" id="MobiDB-lite"/>
    </source>
</evidence>
<proteinExistence type="predicted"/>
<evidence type="ECO:0000313" key="12">
    <source>
        <dbReference type="Proteomes" id="UP000189705"/>
    </source>
</evidence>
<accession>A0A3Q0HHT6</accession>
<dbReference type="GO" id="GO:0016020">
    <property type="term" value="C:membrane"/>
    <property type="evidence" value="ECO:0007669"/>
    <property type="project" value="UniProtKB-SubCell"/>
</dbReference>
<dbReference type="InterPro" id="IPR013106">
    <property type="entry name" value="Ig_V-set"/>
</dbReference>
<dbReference type="PROSITE" id="PS50835">
    <property type="entry name" value="IG_LIKE"/>
    <property type="match status" value="2"/>
</dbReference>
<dbReference type="GO" id="GO:0009986">
    <property type="term" value="C:cell surface"/>
    <property type="evidence" value="ECO:0007669"/>
    <property type="project" value="TreeGrafter"/>
</dbReference>
<dbReference type="GO" id="GO:0150079">
    <property type="term" value="P:negative regulation of neuroinflammatory response"/>
    <property type="evidence" value="ECO:0007669"/>
    <property type="project" value="TreeGrafter"/>
</dbReference>
<keyword evidence="2 10" id="KW-0812">Transmembrane</keyword>
<evidence type="ECO:0000259" key="11">
    <source>
        <dbReference type="PROSITE" id="PS50835"/>
    </source>
</evidence>
<dbReference type="PANTHER" id="PTHR46841">
    <property type="entry name" value="OX-2 MEMBRANE GLYCOPROTEIN"/>
    <property type="match status" value="1"/>
</dbReference>
<feature type="domain" description="Ig-like" evidence="11">
    <location>
        <begin position="142"/>
        <end position="230"/>
    </location>
</feature>
<evidence type="ECO:0000256" key="2">
    <source>
        <dbReference type="ARBA" id="ARBA00022692"/>
    </source>
</evidence>
<organism evidence="12 13">
    <name type="scientific">Alligator sinensis</name>
    <name type="common">Chinese alligator</name>
    <dbReference type="NCBI Taxonomy" id="38654"/>
    <lineage>
        <taxon>Eukaryota</taxon>
        <taxon>Metazoa</taxon>
        <taxon>Chordata</taxon>
        <taxon>Craniata</taxon>
        <taxon>Vertebrata</taxon>
        <taxon>Euteleostomi</taxon>
        <taxon>Archelosauria</taxon>
        <taxon>Archosauria</taxon>
        <taxon>Crocodylia</taxon>
        <taxon>Alligatoridae</taxon>
        <taxon>Alligatorinae</taxon>
        <taxon>Alligator</taxon>
    </lineage>
</organism>
<keyword evidence="7" id="KW-0325">Glycoprotein</keyword>
<dbReference type="Gene3D" id="2.60.40.10">
    <property type="entry name" value="Immunoglobulins"/>
    <property type="match status" value="2"/>
</dbReference>
<dbReference type="Pfam" id="PF08205">
    <property type="entry name" value="C2-set_2"/>
    <property type="match status" value="1"/>
</dbReference>
<dbReference type="GO" id="GO:0034113">
    <property type="term" value="P:heterotypic cell-cell adhesion"/>
    <property type="evidence" value="ECO:0007669"/>
    <property type="project" value="TreeGrafter"/>
</dbReference>
<keyword evidence="4 10" id="KW-1133">Transmembrane helix</keyword>
<dbReference type="SUPFAM" id="SSF48726">
    <property type="entry name" value="Immunoglobulin"/>
    <property type="match status" value="2"/>
</dbReference>
<keyword evidence="6" id="KW-1015">Disulfide bond</keyword>
<evidence type="ECO:0000256" key="5">
    <source>
        <dbReference type="ARBA" id="ARBA00023136"/>
    </source>
</evidence>
<dbReference type="InterPro" id="IPR013162">
    <property type="entry name" value="CD80_C2-set"/>
</dbReference>
<evidence type="ECO:0000256" key="3">
    <source>
        <dbReference type="ARBA" id="ARBA00022729"/>
    </source>
</evidence>
<dbReference type="GO" id="GO:0043025">
    <property type="term" value="C:neuronal cell body"/>
    <property type="evidence" value="ECO:0007669"/>
    <property type="project" value="TreeGrafter"/>
</dbReference>
<dbReference type="InterPro" id="IPR013783">
    <property type="entry name" value="Ig-like_fold"/>
</dbReference>
<reference evidence="13" key="1">
    <citation type="submission" date="2025-08" db="UniProtKB">
        <authorList>
            <consortium name="RefSeq"/>
        </authorList>
    </citation>
    <scope>IDENTIFICATION</scope>
</reference>
<evidence type="ECO:0000256" key="8">
    <source>
        <dbReference type="ARBA" id="ARBA00023319"/>
    </source>
</evidence>
<gene>
    <name evidence="13" type="primary">LOC102384544</name>
</gene>
<evidence type="ECO:0000256" key="1">
    <source>
        <dbReference type="ARBA" id="ARBA00004479"/>
    </source>
</evidence>
<feature type="compositionally biased region" description="Basic and acidic residues" evidence="9">
    <location>
        <begin position="308"/>
        <end position="320"/>
    </location>
</feature>
<dbReference type="RefSeq" id="XP_025070048.1">
    <property type="nucleotide sequence ID" value="XM_025214263.1"/>
</dbReference>
<evidence type="ECO:0000256" key="10">
    <source>
        <dbReference type="SAM" id="Phobius"/>
    </source>
</evidence>
<sequence>MGSQINAQFDSHKTLQALVWYAAVTLLCRAHVDIETKKNQKAEVGSNATLRCVLRKPHDIVQVTWQKKTSPFPENVATYQKNSSKVQNPYRGRLDITGTSLDDTAITFWGVRIQDNGCYKCLFNTFPAGSFGKETCLTVYEPLRISVSYSLSEGHLMANCSASAWPRPTITWLGLENQNKKTEEKVSDLNGTVLVTSHLYINNSESLVGHNLTCRASSMDEDKTSSVKVEGRWSHSVPVAVSVVCVVILLVMTVILLVVCWKRHKTKQSDGCIRDRRRGGIETRRCQSGDTSSLQQPKIAACGNKGPLRREEHQTDLRTD</sequence>
<dbReference type="SMART" id="SM00409">
    <property type="entry name" value="IG"/>
    <property type="match status" value="2"/>
</dbReference>
<dbReference type="GeneID" id="102384544"/>
<keyword evidence="8" id="KW-0393">Immunoglobulin domain</keyword>
<evidence type="ECO:0000256" key="4">
    <source>
        <dbReference type="ARBA" id="ARBA00022989"/>
    </source>
</evidence>
<name>A0A3Q0HHT6_ALLSI</name>
<keyword evidence="3" id="KW-0732">Signal</keyword>
<feature type="region of interest" description="Disordered" evidence="9">
    <location>
        <begin position="284"/>
        <end position="320"/>
    </location>
</feature>
<evidence type="ECO:0000256" key="6">
    <source>
        <dbReference type="ARBA" id="ARBA00023157"/>
    </source>
</evidence>
<dbReference type="GO" id="GO:0030424">
    <property type="term" value="C:axon"/>
    <property type="evidence" value="ECO:0007669"/>
    <property type="project" value="TreeGrafter"/>
</dbReference>
<evidence type="ECO:0000256" key="7">
    <source>
        <dbReference type="ARBA" id="ARBA00023180"/>
    </source>
</evidence>
<dbReference type="PANTHER" id="PTHR46841:SF3">
    <property type="entry name" value="OX-2 MEMBRANE GLYCOPROTEIN"/>
    <property type="match status" value="1"/>
</dbReference>
<dbReference type="GO" id="GO:0098632">
    <property type="term" value="F:cell-cell adhesion mediator activity"/>
    <property type="evidence" value="ECO:0007669"/>
    <property type="project" value="InterPro"/>
</dbReference>
<comment type="subcellular location">
    <subcellularLocation>
        <location evidence="1">Membrane</location>
        <topology evidence="1">Single-pass type I membrane protein</topology>
    </subcellularLocation>
</comment>
<evidence type="ECO:0000313" key="13">
    <source>
        <dbReference type="RefSeq" id="XP_025070048.1"/>
    </source>
</evidence>
<dbReference type="InterPro" id="IPR036179">
    <property type="entry name" value="Ig-like_dom_sf"/>
</dbReference>